<keyword evidence="1" id="KW-0472">Membrane</keyword>
<keyword evidence="1" id="KW-1133">Transmembrane helix</keyword>
<dbReference type="RefSeq" id="WP_043412474.1">
    <property type="nucleotide sequence ID" value="NZ_JPMI01000378.1"/>
</dbReference>
<dbReference type="Proteomes" id="UP000028547">
    <property type="component" value="Unassembled WGS sequence"/>
</dbReference>
<keyword evidence="2" id="KW-0732">Signal</keyword>
<keyword evidence="1" id="KW-0812">Transmembrane</keyword>
<proteinExistence type="predicted"/>
<feature type="signal peptide" evidence="2">
    <location>
        <begin position="1"/>
        <end position="18"/>
    </location>
</feature>
<reference evidence="3 4" key="1">
    <citation type="submission" date="2014-07" db="EMBL/GenBank/DDBJ databases">
        <title>Draft Genome Sequence of Gephyronic Acid Producer, Cystobacter violaceus Strain Cb vi76.</title>
        <authorList>
            <person name="Stevens D.C."/>
            <person name="Young J."/>
            <person name="Carmichael R."/>
            <person name="Tan J."/>
            <person name="Taylor R.E."/>
        </authorList>
    </citation>
    <scope>NUCLEOTIDE SEQUENCE [LARGE SCALE GENOMIC DNA]</scope>
    <source>
        <strain evidence="3 4">Cb vi76</strain>
    </source>
</reference>
<evidence type="ECO:0008006" key="5">
    <source>
        <dbReference type="Google" id="ProtNLM"/>
    </source>
</evidence>
<dbReference type="EMBL" id="JPMI01000378">
    <property type="protein sequence ID" value="KFA87468.1"/>
    <property type="molecule type" value="Genomic_DNA"/>
</dbReference>
<evidence type="ECO:0000256" key="2">
    <source>
        <dbReference type="SAM" id="SignalP"/>
    </source>
</evidence>
<protein>
    <recommendedName>
        <fullName evidence="5">Tetratricopeptide repeat protein</fullName>
    </recommendedName>
</protein>
<feature type="chain" id="PRO_5001781334" description="Tetratricopeptide repeat protein" evidence="2">
    <location>
        <begin position="19"/>
        <end position="254"/>
    </location>
</feature>
<dbReference type="AlphaFoldDB" id="A0A084SG83"/>
<name>A0A084SG83_9BACT</name>
<evidence type="ECO:0000256" key="1">
    <source>
        <dbReference type="SAM" id="Phobius"/>
    </source>
</evidence>
<evidence type="ECO:0000313" key="3">
    <source>
        <dbReference type="EMBL" id="KFA87468.1"/>
    </source>
</evidence>
<accession>A0A084SG83</accession>
<organism evidence="3 4">
    <name type="scientific">Archangium violaceum Cb vi76</name>
    <dbReference type="NCBI Taxonomy" id="1406225"/>
    <lineage>
        <taxon>Bacteria</taxon>
        <taxon>Pseudomonadati</taxon>
        <taxon>Myxococcota</taxon>
        <taxon>Myxococcia</taxon>
        <taxon>Myxococcales</taxon>
        <taxon>Cystobacterineae</taxon>
        <taxon>Archangiaceae</taxon>
        <taxon>Archangium</taxon>
    </lineage>
</organism>
<evidence type="ECO:0000313" key="4">
    <source>
        <dbReference type="Proteomes" id="UP000028547"/>
    </source>
</evidence>
<comment type="caution">
    <text evidence="3">The sequence shown here is derived from an EMBL/GenBank/DDBJ whole genome shotgun (WGS) entry which is preliminary data.</text>
</comment>
<gene>
    <name evidence="3" type="ORF">Q664_48260</name>
</gene>
<sequence length="254" mass="27586">MLPLTFPVLAAASSLVVAQAPAPGAAQADLARARELAGALRYEEAVVEYQRYLGHPDRPAAERAESLLELGFIHLLLEDTVNAEQRTTEALELDAWVRPPPNAPQKQKDLLERVRAMLAARPKLEVLPREDAGRPQRVRASLKDPQARASEVLLRHAPVPGGPYRATAMACQQDTCEGELPVPPRAASFTAWYFVEALDSQGNTVARAANPLAPLQLSVIERKAWYESPWVYAGGAALVVGAATVFFIASDPRK</sequence>
<feature type="transmembrane region" description="Helical" evidence="1">
    <location>
        <begin position="230"/>
        <end position="249"/>
    </location>
</feature>